<evidence type="ECO:0000256" key="1">
    <source>
        <dbReference type="SAM" id="Coils"/>
    </source>
</evidence>
<dbReference type="EMBL" id="RPFL01000021">
    <property type="protein sequence ID" value="RPD86138.1"/>
    <property type="molecule type" value="Genomic_DNA"/>
</dbReference>
<name>A0A3N4MSA5_9NEIS</name>
<organism evidence="2 3">
    <name type="scientific">Neisseria weixii</name>
    <dbReference type="NCBI Taxonomy" id="1853276"/>
    <lineage>
        <taxon>Bacteria</taxon>
        <taxon>Pseudomonadati</taxon>
        <taxon>Pseudomonadota</taxon>
        <taxon>Betaproteobacteria</taxon>
        <taxon>Neisseriales</taxon>
        <taxon>Neisseriaceae</taxon>
        <taxon>Neisseria</taxon>
    </lineage>
</organism>
<comment type="caution">
    <text evidence="2">The sequence shown here is derived from an EMBL/GenBank/DDBJ whole genome shotgun (WGS) entry which is preliminary data.</text>
</comment>
<evidence type="ECO:0000313" key="2">
    <source>
        <dbReference type="EMBL" id="RPD86138.1"/>
    </source>
</evidence>
<protein>
    <submittedName>
        <fullName evidence="2">Uncharacterized protein</fullName>
    </submittedName>
</protein>
<keyword evidence="3" id="KW-1185">Reference proteome</keyword>
<proteinExistence type="predicted"/>
<gene>
    <name evidence="2" type="ORF">EGK74_08585</name>
</gene>
<feature type="coiled-coil region" evidence="1">
    <location>
        <begin position="237"/>
        <end position="264"/>
    </location>
</feature>
<dbReference type="OrthoDB" id="8602172at2"/>
<dbReference type="AlphaFoldDB" id="A0A3N4MSA5"/>
<dbReference type="Proteomes" id="UP000272412">
    <property type="component" value="Unassembled WGS sequence"/>
</dbReference>
<dbReference type="RefSeq" id="WP_123804474.1">
    <property type="nucleotide sequence ID" value="NZ_RPFL01000021.1"/>
</dbReference>
<reference evidence="2 3" key="1">
    <citation type="submission" date="2018-11" db="EMBL/GenBank/DDBJ databases">
        <title>Neisseria weixii sp. nov. isolated from the rectal contents of plateau pika (Ochotona cruzoniae).</title>
        <authorList>
            <person name="Zhang G."/>
        </authorList>
    </citation>
    <scope>NUCLEOTIDE SEQUENCE [LARGE SCALE GENOMIC DNA]</scope>
    <source>
        <strain evidence="2 3">10009</strain>
    </source>
</reference>
<keyword evidence="1" id="KW-0175">Coiled coil</keyword>
<evidence type="ECO:0000313" key="3">
    <source>
        <dbReference type="Proteomes" id="UP000272412"/>
    </source>
</evidence>
<sequence length="321" mass="36461">MKLLAYTTQDGFETVTPLSAKSRNLAVIYSRHAPGCRLEMYVNRRGSNHFFAYKGERCSDGITEPESLTHTLCKTVLKELADEGLSTELKLTHKGRRWDYPVPVILTSGAFEYPIQANGHQYFIDTFCTFRQENISFLKSYACKWGGQIAFEFFHTSGLAANSPKCRDLERMGIPVIQVAAREGDFLYLDEDTLIGKTDQEAMEQIELHRQKIRNAFKKQIIGVLFNSPVSEAYEAAQELYGSLETALQRIKDLEQENQALVAGTELLSDKVKQLTLEQEHYLYRIGEMAQKTASEQASVQPAQEVPKPMGLWATLRRIFK</sequence>
<accession>A0A3N4MSA5</accession>